<dbReference type="InterPro" id="IPR036390">
    <property type="entry name" value="WH_DNA-bd_sf"/>
</dbReference>
<comment type="caution">
    <text evidence="6">The sequence shown here is derived from an EMBL/GenBank/DDBJ whole genome shotgun (WGS) entry which is preliminary data.</text>
</comment>
<dbReference type="Gene3D" id="1.10.10.10">
    <property type="entry name" value="Winged helix-like DNA-binding domain superfamily/Winged helix DNA-binding domain"/>
    <property type="match status" value="1"/>
</dbReference>
<dbReference type="Pfam" id="PF00126">
    <property type="entry name" value="HTH_1"/>
    <property type="match status" value="1"/>
</dbReference>
<comment type="similarity">
    <text evidence="1">Belongs to the LysR transcriptional regulatory family.</text>
</comment>
<keyword evidence="7" id="KW-1185">Reference proteome</keyword>
<dbReference type="RefSeq" id="WP_282023497.1">
    <property type="nucleotide sequence ID" value="NZ_CAMXCH010000001.1"/>
</dbReference>
<evidence type="ECO:0000259" key="5">
    <source>
        <dbReference type="PROSITE" id="PS50931"/>
    </source>
</evidence>
<dbReference type="PROSITE" id="PS50931">
    <property type="entry name" value="HTH_LYSR"/>
    <property type="match status" value="1"/>
</dbReference>
<dbReference type="SUPFAM" id="SSF46785">
    <property type="entry name" value="Winged helix' DNA-binding domain"/>
    <property type="match status" value="1"/>
</dbReference>
<gene>
    <name evidence="6" type="ORF">R83534S58_LOCUS706</name>
</gene>
<keyword evidence="4" id="KW-0804">Transcription</keyword>
<name>A0ABM9HLG3_9PROT</name>
<dbReference type="Proteomes" id="UP001154272">
    <property type="component" value="Unassembled WGS sequence"/>
</dbReference>
<dbReference type="PANTHER" id="PTHR30118">
    <property type="entry name" value="HTH-TYPE TRANSCRIPTIONAL REGULATOR LEUO-RELATED"/>
    <property type="match status" value="1"/>
</dbReference>
<dbReference type="PANTHER" id="PTHR30118:SF15">
    <property type="entry name" value="TRANSCRIPTIONAL REGULATORY PROTEIN"/>
    <property type="match status" value="1"/>
</dbReference>
<accession>A0ABM9HLG3</accession>
<dbReference type="PRINTS" id="PR00039">
    <property type="entry name" value="HTHLYSR"/>
</dbReference>
<dbReference type="EMBL" id="CAMXCH010000001">
    <property type="protein sequence ID" value="CAI3933905.1"/>
    <property type="molecule type" value="Genomic_DNA"/>
</dbReference>
<evidence type="ECO:0000256" key="2">
    <source>
        <dbReference type="ARBA" id="ARBA00023015"/>
    </source>
</evidence>
<sequence length="299" mass="34029">MDNISSLDFNLLKVMNALLDERNVTRAARTLSLTQPAVSIMLGRLREQFKDPLFIRAPHGVVPTDRALSLAEPIKKILSDIHMLMQPAQFNPVDMEMTFNIAANDNDMLVTGVPFVMALKQQAPHVNVAFLSYHQLDVQLMLERGELDVLLTSPENISDFLYQRVLYQERYVCVMRKDHPLVSLGKISLENFCAYEHVLVSHHGGQFCGVTDEALKQLGLSRKVALSVTSFLLLPCVLEKSDFIAVAPERVVKNFKNIILIDPPIEVKGYTKIMAWHERNHKDPRQQWLRQVMWQNGGN</sequence>
<evidence type="ECO:0000256" key="1">
    <source>
        <dbReference type="ARBA" id="ARBA00009437"/>
    </source>
</evidence>
<evidence type="ECO:0000313" key="6">
    <source>
        <dbReference type="EMBL" id="CAI3933905.1"/>
    </source>
</evidence>
<dbReference type="Gene3D" id="3.40.190.10">
    <property type="entry name" value="Periplasmic binding protein-like II"/>
    <property type="match status" value="2"/>
</dbReference>
<keyword evidence="3" id="KW-0238">DNA-binding</keyword>
<organism evidence="6 7">
    <name type="scientific">Commensalibacter papalotli</name>
    <name type="common">ex Botero et al. 2024</name>
    <dbReference type="NCBI Taxonomy" id="2972766"/>
    <lineage>
        <taxon>Bacteria</taxon>
        <taxon>Pseudomonadati</taxon>
        <taxon>Pseudomonadota</taxon>
        <taxon>Alphaproteobacteria</taxon>
        <taxon>Acetobacterales</taxon>
        <taxon>Acetobacteraceae</taxon>
    </lineage>
</organism>
<protein>
    <submittedName>
        <fullName evidence="6">LysR family (LysR) (PDB:2FYI)</fullName>
    </submittedName>
</protein>
<proteinExistence type="inferred from homology"/>
<dbReference type="SUPFAM" id="SSF53850">
    <property type="entry name" value="Periplasmic binding protein-like II"/>
    <property type="match status" value="1"/>
</dbReference>
<keyword evidence="2" id="KW-0805">Transcription regulation</keyword>
<evidence type="ECO:0000256" key="3">
    <source>
        <dbReference type="ARBA" id="ARBA00023125"/>
    </source>
</evidence>
<evidence type="ECO:0000256" key="4">
    <source>
        <dbReference type="ARBA" id="ARBA00023163"/>
    </source>
</evidence>
<reference evidence="6" key="1">
    <citation type="submission" date="2022-10" db="EMBL/GenBank/DDBJ databases">
        <authorList>
            <person name="Botero Cardona J."/>
        </authorList>
    </citation>
    <scope>NUCLEOTIDE SEQUENCE</scope>
    <source>
        <strain evidence="6">R-83534</strain>
    </source>
</reference>
<dbReference type="InterPro" id="IPR005119">
    <property type="entry name" value="LysR_subst-bd"/>
</dbReference>
<feature type="domain" description="HTH lysR-type" evidence="5">
    <location>
        <begin position="7"/>
        <end position="64"/>
    </location>
</feature>
<dbReference type="InterPro" id="IPR050389">
    <property type="entry name" value="LysR-type_TF"/>
</dbReference>
<dbReference type="InterPro" id="IPR036388">
    <property type="entry name" value="WH-like_DNA-bd_sf"/>
</dbReference>
<dbReference type="InterPro" id="IPR000847">
    <property type="entry name" value="LysR_HTH_N"/>
</dbReference>
<dbReference type="Pfam" id="PF03466">
    <property type="entry name" value="LysR_substrate"/>
    <property type="match status" value="1"/>
</dbReference>
<evidence type="ECO:0000313" key="7">
    <source>
        <dbReference type="Proteomes" id="UP001154272"/>
    </source>
</evidence>